<evidence type="ECO:0000313" key="3">
    <source>
        <dbReference type="Proteomes" id="UP000444980"/>
    </source>
</evidence>
<feature type="domain" description="TfoX N-terminal" evidence="1">
    <location>
        <begin position="22"/>
        <end position="104"/>
    </location>
</feature>
<dbReference type="AlphaFoldDB" id="A0A7I9UUQ0"/>
<name>A0A7I9UUQ0_9ACTN</name>
<gene>
    <name evidence="2" type="ORF">nbrc107697_09360</name>
</gene>
<organism evidence="2 3">
    <name type="scientific">Gordonia crocea</name>
    <dbReference type="NCBI Taxonomy" id="589162"/>
    <lineage>
        <taxon>Bacteria</taxon>
        <taxon>Bacillati</taxon>
        <taxon>Actinomycetota</taxon>
        <taxon>Actinomycetes</taxon>
        <taxon>Mycobacteriales</taxon>
        <taxon>Gordoniaceae</taxon>
        <taxon>Gordonia</taxon>
    </lineage>
</organism>
<dbReference type="SUPFAM" id="SSF159894">
    <property type="entry name" value="YgaC/TfoX-N like"/>
    <property type="match status" value="1"/>
</dbReference>
<evidence type="ECO:0000313" key="2">
    <source>
        <dbReference type="EMBL" id="GED96897.1"/>
    </source>
</evidence>
<reference evidence="3" key="1">
    <citation type="submission" date="2019-06" db="EMBL/GenBank/DDBJ databases">
        <title>Gordonia isolated from sludge of a wastewater treatment plant.</title>
        <authorList>
            <person name="Tamura T."/>
            <person name="Aoyama K."/>
            <person name="Kang Y."/>
            <person name="Saito S."/>
            <person name="Akiyama N."/>
            <person name="Yazawa K."/>
            <person name="Gonoi T."/>
            <person name="Mikami Y."/>
        </authorList>
    </citation>
    <scope>NUCLEOTIDE SEQUENCE [LARGE SCALE GENOMIC DNA]</scope>
    <source>
        <strain evidence="3">NBRC 107697</strain>
    </source>
</reference>
<sequence>MDARDRLVERLRVLLAEEPVTREISMFGGRAFMVNEKLAVCAMKQGELLIRVAADEQEALLAQPGAAQAEMGSGREMGAGWIIVDATAIDTDDRLEPWLERALTHNRAATGRE</sequence>
<dbReference type="Gene3D" id="3.30.1460.30">
    <property type="entry name" value="YgaC/TfoX-N like chaperone"/>
    <property type="match status" value="1"/>
</dbReference>
<proteinExistence type="predicted"/>
<dbReference type="InterPro" id="IPR007076">
    <property type="entry name" value="TfoX_N"/>
</dbReference>
<dbReference type="RefSeq" id="WP_228460678.1">
    <property type="nucleotide sequence ID" value="NZ_BJOU01000001.1"/>
</dbReference>
<keyword evidence="3" id="KW-1185">Reference proteome</keyword>
<accession>A0A7I9UUQ0</accession>
<dbReference type="EMBL" id="BJOU01000001">
    <property type="protein sequence ID" value="GED96897.1"/>
    <property type="molecule type" value="Genomic_DNA"/>
</dbReference>
<evidence type="ECO:0000259" key="1">
    <source>
        <dbReference type="Pfam" id="PF04993"/>
    </source>
</evidence>
<comment type="caution">
    <text evidence="2">The sequence shown here is derived from an EMBL/GenBank/DDBJ whole genome shotgun (WGS) entry which is preliminary data.</text>
</comment>
<dbReference type="Proteomes" id="UP000444980">
    <property type="component" value="Unassembled WGS sequence"/>
</dbReference>
<dbReference type="Pfam" id="PF04993">
    <property type="entry name" value="TfoX_N"/>
    <property type="match status" value="1"/>
</dbReference>
<protein>
    <recommendedName>
        <fullName evidence="1">TfoX N-terminal domain-containing protein</fullName>
    </recommendedName>
</protein>